<accession>U4LHV9</accession>
<evidence type="ECO:0000313" key="1">
    <source>
        <dbReference type="EMBL" id="CCX16248.1"/>
    </source>
</evidence>
<protein>
    <submittedName>
        <fullName evidence="1">Uncharacterized protein</fullName>
    </submittedName>
</protein>
<keyword evidence="2" id="KW-1185">Reference proteome</keyword>
<dbReference type="AlphaFoldDB" id="U4LHV9"/>
<gene>
    <name evidence="1" type="ORF">PCON_02844</name>
</gene>
<organism evidence="1 2">
    <name type="scientific">Pyronema omphalodes (strain CBS 100304)</name>
    <name type="common">Pyronema confluens</name>
    <dbReference type="NCBI Taxonomy" id="1076935"/>
    <lineage>
        <taxon>Eukaryota</taxon>
        <taxon>Fungi</taxon>
        <taxon>Dikarya</taxon>
        <taxon>Ascomycota</taxon>
        <taxon>Pezizomycotina</taxon>
        <taxon>Pezizomycetes</taxon>
        <taxon>Pezizales</taxon>
        <taxon>Pyronemataceae</taxon>
        <taxon>Pyronema</taxon>
    </lineage>
</organism>
<proteinExistence type="predicted"/>
<evidence type="ECO:0000313" key="2">
    <source>
        <dbReference type="Proteomes" id="UP000018144"/>
    </source>
</evidence>
<sequence>MCLPLPSFLTRRRREKVYYPVPPEPDANAVSSWTYVPPSRPYTPPATIRPPTLKPSKAIYFTPDGKYTDD</sequence>
<dbReference type="Proteomes" id="UP000018144">
    <property type="component" value="Unassembled WGS sequence"/>
</dbReference>
<dbReference type="EMBL" id="HF936373">
    <property type="protein sequence ID" value="CCX16248.1"/>
    <property type="molecule type" value="Genomic_DNA"/>
</dbReference>
<name>U4LHV9_PYROM</name>
<reference evidence="1 2" key="1">
    <citation type="journal article" date="2013" name="PLoS Genet.">
        <title>The genome and development-dependent transcriptomes of Pyronema confluens: a window into fungal evolution.</title>
        <authorList>
            <person name="Traeger S."/>
            <person name="Altegoer F."/>
            <person name="Freitag M."/>
            <person name="Gabaldon T."/>
            <person name="Kempken F."/>
            <person name="Kumar A."/>
            <person name="Marcet-Houben M."/>
            <person name="Poggeler S."/>
            <person name="Stajich J.E."/>
            <person name="Nowrousian M."/>
        </authorList>
    </citation>
    <scope>NUCLEOTIDE SEQUENCE [LARGE SCALE GENOMIC DNA]</scope>
    <source>
        <strain evidence="2">CBS 100304</strain>
        <tissue evidence="1">Vegetative mycelium</tissue>
    </source>
</reference>